<dbReference type="SUPFAM" id="SSF46689">
    <property type="entry name" value="Homeodomain-like"/>
    <property type="match status" value="1"/>
</dbReference>
<keyword evidence="7" id="KW-1185">Reference proteome</keyword>
<evidence type="ECO:0000256" key="2">
    <source>
        <dbReference type="ARBA" id="ARBA00023125"/>
    </source>
</evidence>
<evidence type="ECO:0000313" key="6">
    <source>
        <dbReference type="EMBL" id="KRM28796.1"/>
    </source>
</evidence>
<dbReference type="EMBL" id="AZFI01000042">
    <property type="protein sequence ID" value="KRM28796.1"/>
    <property type="molecule type" value="Genomic_DNA"/>
</dbReference>
<proteinExistence type="predicted"/>
<dbReference type="Pfam" id="PF01380">
    <property type="entry name" value="SIS"/>
    <property type="match status" value="1"/>
</dbReference>
<dbReference type="Pfam" id="PF01418">
    <property type="entry name" value="HTH_6"/>
    <property type="match status" value="1"/>
</dbReference>
<keyword evidence="2" id="KW-0238">DNA-binding</keyword>
<dbReference type="Gene3D" id="3.40.50.10490">
    <property type="entry name" value="Glucose-6-phosphate isomerase like protein, domain 1"/>
    <property type="match status" value="1"/>
</dbReference>
<accession>A0ABR5PKH2</accession>
<dbReference type="InterPro" id="IPR047640">
    <property type="entry name" value="RpiR-like"/>
</dbReference>
<name>A0ABR5PKH2_9LACO</name>
<evidence type="ECO:0000256" key="1">
    <source>
        <dbReference type="ARBA" id="ARBA00023015"/>
    </source>
</evidence>
<evidence type="ECO:0000313" key="7">
    <source>
        <dbReference type="Proteomes" id="UP000051217"/>
    </source>
</evidence>
<gene>
    <name evidence="6" type="ORF">FC65_GL001592</name>
</gene>
<dbReference type="SUPFAM" id="SSF53697">
    <property type="entry name" value="SIS domain"/>
    <property type="match status" value="1"/>
</dbReference>
<dbReference type="Gene3D" id="1.10.10.10">
    <property type="entry name" value="Winged helix-like DNA-binding domain superfamily/Winged helix DNA-binding domain"/>
    <property type="match status" value="1"/>
</dbReference>
<dbReference type="Proteomes" id="UP000051217">
    <property type="component" value="Unassembled WGS sequence"/>
</dbReference>
<feature type="domain" description="HTH rpiR-type" evidence="4">
    <location>
        <begin position="52"/>
        <end position="128"/>
    </location>
</feature>
<dbReference type="InterPro" id="IPR035472">
    <property type="entry name" value="RpiR-like_SIS"/>
</dbReference>
<evidence type="ECO:0000256" key="3">
    <source>
        <dbReference type="ARBA" id="ARBA00023163"/>
    </source>
</evidence>
<organism evidence="6 7">
    <name type="scientific">Ligilactobacillus acidipiscis DSM 15836</name>
    <dbReference type="NCBI Taxonomy" id="1423716"/>
    <lineage>
        <taxon>Bacteria</taxon>
        <taxon>Bacillati</taxon>
        <taxon>Bacillota</taxon>
        <taxon>Bacilli</taxon>
        <taxon>Lactobacillales</taxon>
        <taxon>Lactobacillaceae</taxon>
        <taxon>Ligilactobacillus</taxon>
    </lineage>
</organism>
<dbReference type="PROSITE" id="PS51464">
    <property type="entry name" value="SIS"/>
    <property type="match status" value="1"/>
</dbReference>
<comment type="caution">
    <text evidence="6">The sequence shown here is derived from an EMBL/GenBank/DDBJ whole genome shotgun (WGS) entry which is preliminary data.</text>
</comment>
<dbReference type="PROSITE" id="PS51071">
    <property type="entry name" value="HTH_RPIR"/>
    <property type="match status" value="1"/>
</dbReference>
<sequence>MKKNSIIKIKKMTFFYNSIIIETGYNARKIFKKNICDKNKSSEVNGVIEVEGQITERIKKDYPRMGASSKKLADFIVENYAQVSLMTLAQLADKTGVSLATVSRFAKDMGYRNFSQFKWALNSQVENPLAIGSEISDHDTLKTVSQKVLSANIETLTETFDLMHEKDLLAARELIVRAKNLSFFGLGGSNIVAFDAYHRFLRVPLYVTYNSEYHMSLMQASKLTKDDCAIVISHTGSNKDTLNIAEVLEQKHVPMIVITSTPKSPLTTYGKICFFSISKSLQYRQKAFLSMTSQLAITECLYMLTAQYFGKKADETFDSLQSIIETRHK</sequence>
<protein>
    <submittedName>
        <fullName evidence="6">Gluconate operon transcriptional regulator</fullName>
    </submittedName>
</protein>
<dbReference type="InterPro" id="IPR036388">
    <property type="entry name" value="WH-like_DNA-bd_sf"/>
</dbReference>
<dbReference type="CDD" id="cd05013">
    <property type="entry name" value="SIS_RpiR"/>
    <property type="match status" value="1"/>
</dbReference>
<evidence type="ECO:0000259" key="5">
    <source>
        <dbReference type="PROSITE" id="PS51464"/>
    </source>
</evidence>
<reference evidence="6 7" key="1">
    <citation type="journal article" date="2015" name="Genome Announc.">
        <title>Expanding the biotechnology potential of lactobacilli through comparative genomics of 213 strains and associated genera.</title>
        <authorList>
            <person name="Sun Z."/>
            <person name="Harris H.M."/>
            <person name="McCann A."/>
            <person name="Guo C."/>
            <person name="Argimon S."/>
            <person name="Zhang W."/>
            <person name="Yang X."/>
            <person name="Jeffery I.B."/>
            <person name="Cooney J.C."/>
            <person name="Kagawa T.F."/>
            <person name="Liu W."/>
            <person name="Song Y."/>
            <person name="Salvetti E."/>
            <person name="Wrobel A."/>
            <person name="Rasinkangas P."/>
            <person name="Parkhill J."/>
            <person name="Rea M.C."/>
            <person name="O'Sullivan O."/>
            <person name="Ritari J."/>
            <person name="Douillard F.P."/>
            <person name="Paul Ross R."/>
            <person name="Yang R."/>
            <person name="Briner A.E."/>
            <person name="Felis G.E."/>
            <person name="de Vos W.M."/>
            <person name="Barrangou R."/>
            <person name="Klaenhammer T.R."/>
            <person name="Caufield P.W."/>
            <person name="Cui Y."/>
            <person name="Zhang H."/>
            <person name="O'Toole P.W."/>
        </authorList>
    </citation>
    <scope>NUCLEOTIDE SEQUENCE [LARGE SCALE GENOMIC DNA]</scope>
    <source>
        <strain evidence="6 7">DSM 15836</strain>
    </source>
</reference>
<dbReference type="InterPro" id="IPR000281">
    <property type="entry name" value="HTH_RpiR"/>
</dbReference>
<dbReference type="PANTHER" id="PTHR30514">
    <property type="entry name" value="GLUCOKINASE"/>
    <property type="match status" value="1"/>
</dbReference>
<dbReference type="InterPro" id="IPR009057">
    <property type="entry name" value="Homeodomain-like_sf"/>
</dbReference>
<feature type="domain" description="SIS" evidence="5">
    <location>
        <begin position="171"/>
        <end position="311"/>
    </location>
</feature>
<dbReference type="PANTHER" id="PTHR30514:SF1">
    <property type="entry name" value="HTH-TYPE TRANSCRIPTIONAL REGULATOR HEXR-RELATED"/>
    <property type="match status" value="1"/>
</dbReference>
<keyword evidence="3" id="KW-0804">Transcription</keyword>
<dbReference type="InterPro" id="IPR046348">
    <property type="entry name" value="SIS_dom_sf"/>
</dbReference>
<keyword evidence="1" id="KW-0805">Transcription regulation</keyword>
<dbReference type="InterPro" id="IPR001347">
    <property type="entry name" value="SIS_dom"/>
</dbReference>
<evidence type="ECO:0000259" key="4">
    <source>
        <dbReference type="PROSITE" id="PS51071"/>
    </source>
</evidence>